<dbReference type="GO" id="GO:0016020">
    <property type="term" value="C:membrane"/>
    <property type="evidence" value="ECO:0007669"/>
    <property type="project" value="UniProtKB-UniRule"/>
</dbReference>
<organism evidence="5 6">
    <name type="scientific">Paenalkalicoccus suaedae</name>
    <dbReference type="NCBI Taxonomy" id="2592382"/>
    <lineage>
        <taxon>Bacteria</taxon>
        <taxon>Bacillati</taxon>
        <taxon>Bacillota</taxon>
        <taxon>Bacilli</taxon>
        <taxon>Bacillales</taxon>
        <taxon>Bacillaceae</taxon>
        <taxon>Paenalkalicoccus</taxon>
    </lineage>
</organism>
<dbReference type="GO" id="GO:0071111">
    <property type="term" value="F:cyclic-guanylate-specific phosphodiesterase activity"/>
    <property type="evidence" value="ECO:0007669"/>
    <property type="project" value="InterPro"/>
</dbReference>
<dbReference type="NCBIfam" id="TIGR00254">
    <property type="entry name" value="GGDEF"/>
    <property type="match status" value="1"/>
</dbReference>
<dbReference type="Gene3D" id="3.30.70.270">
    <property type="match status" value="1"/>
</dbReference>
<keyword evidence="1" id="KW-0812">Transmembrane</keyword>
<dbReference type="EMBL" id="CP041372">
    <property type="protein sequence ID" value="QKS72412.1"/>
    <property type="molecule type" value="Genomic_DNA"/>
</dbReference>
<keyword evidence="1" id="KW-0472">Membrane</keyword>
<keyword evidence="1" id="KW-1133">Transmembrane helix</keyword>
<evidence type="ECO:0000313" key="5">
    <source>
        <dbReference type="EMBL" id="QKS72412.1"/>
    </source>
</evidence>
<name>A0A859FIB5_9BACI</name>
<feature type="transmembrane region" description="Helical" evidence="1">
    <location>
        <begin position="176"/>
        <end position="195"/>
    </location>
</feature>
<dbReference type="SUPFAM" id="SSF141868">
    <property type="entry name" value="EAL domain-like"/>
    <property type="match status" value="1"/>
</dbReference>
<gene>
    <name evidence="5" type="ORF">FLK61_37940</name>
</gene>
<feature type="transmembrane region" description="Helical" evidence="1">
    <location>
        <begin position="148"/>
        <end position="169"/>
    </location>
</feature>
<evidence type="ECO:0000259" key="2">
    <source>
        <dbReference type="PROSITE" id="PS50883"/>
    </source>
</evidence>
<dbReference type="Pfam" id="PF03707">
    <property type="entry name" value="MHYT"/>
    <property type="match status" value="2"/>
</dbReference>
<feature type="transmembrane region" description="Helical" evidence="1">
    <location>
        <begin position="83"/>
        <end position="104"/>
    </location>
</feature>
<feature type="domain" description="EAL" evidence="2">
    <location>
        <begin position="418"/>
        <end position="672"/>
    </location>
</feature>
<dbReference type="InterPro" id="IPR000160">
    <property type="entry name" value="GGDEF_dom"/>
</dbReference>
<dbReference type="PROSITE" id="PS50887">
    <property type="entry name" value="GGDEF"/>
    <property type="match status" value="1"/>
</dbReference>
<dbReference type="PROSITE" id="PS50924">
    <property type="entry name" value="MHYT"/>
    <property type="match status" value="1"/>
</dbReference>
<evidence type="ECO:0000259" key="4">
    <source>
        <dbReference type="PROSITE" id="PS50924"/>
    </source>
</evidence>
<dbReference type="SMART" id="SM00267">
    <property type="entry name" value="GGDEF"/>
    <property type="match status" value="1"/>
</dbReference>
<evidence type="ECO:0000256" key="1">
    <source>
        <dbReference type="PROSITE-ProRule" id="PRU00244"/>
    </source>
</evidence>
<dbReference type="CDD" id="cd01949">
    <property type="entry name" value="GGDEF"/>
    <property type="match status" value="1"/>
</dbReference>
<dbReference type="AlphaFoldDB" id="A0A859FIB5"/>
<feature type="transmembrane region" description="Helical" evidence="1">
    <location>
        <begin position="47"/>
        <end position="77"/>
    </location>
</feature>
<dbReference type="Gene3D" id="3.20.20.450">
    <property type="entry name" value="EAL domain"/>
    <property type="match status" value="1"/>
</dbReference>
<keyword evidence="6" id="KW-1185">Reference proteome</keyword>
<dbReference type="CDD" id="cd01948">
    <property type="entry name" value="EAL"/>
    <property type="match status" value="1"/>
</dbReference>
<dbReference type="Pfam" id="PF00563">
    <property type="entry name" value="EAL"/>
    <property type="match status" value="1"/>
</dbReference>
<dbReference type="PANTHER" id="PTHR33121:SF79">
    <property type="entry name" value="CYCLIC DI-GMP PHOSPHODIESTERASE PDED-RELATED"/>
    <property type="match status" value="1"/>
</dbReference>
<evidence type="ECO:0000259" key="3">
    <source>
        <dbReference type="PROSITE" id="PS50887"/>
    </source>
</evidence>
<evidence type="ECO:0000313" key="6">
    <source>
        <dbReference type="Proteomes" id="UP000318138"/>
    </source>
</evidence>
<dbReference type="KEGG" id="psua:FLK61_37940"/>
<proteinExistence type="predicted"/>
<dbReference type="InterPro" id="IPR050706">
    <property type="entry name" value="Cyclic-di-GMP_PDE-like"/>
</dbReference>
<dbReference type="RefSeq" id="WP_176010390.1">
    <property type="nucleotide sequence ID" value="NZ_CP041372.2"/>
</dbReference>
<dbReference type="InterPro" id="IPR043128">
    <property type="entry name" value="Rev_trsase/Diguanyl_cyclase"/>
</dbReference>
<dbReference type="InterPro" id="IPR001633">
    <property type="entry name" value="EAL_dom"/>
</dbReference>
<reference evidence="6" key="1">
    <citation type="submission" date="2019-07" db="EMBL/GenBank/DDBJ databases">
        <title>Bacillus alkalisoli sp. nov. isolated from saline soil.</title>
        <authorList>
            <person name="Sun J.-Q."/>
            <person name="Xu L."/>
        </authorList>
    </citation>
    <scope>NUCLEOTIDE SEQUENCE [LARGE SCALE GENOMIC DNA]</scope>
    <source>
        <strain evidence="6">M4U3P1</strain>
    </source>
</reference>
<protein>
    <submittedName>
        <fullName evidence="5">EAL domain-containing protein</fullName>
    </submittedName>
</protein>
<dbReference type="Pfam" id="PF00990">
    <property type="entry name" value="GGDEF"/>
    <property type="match status" value="1"/>
</dbReference>
<sequence length="676" mass="75714">MESSLLVLDTLYNWPLVVFSVLVAIIGSFVAIEINNRLSQKDTTKSSYMWIAIGALTMGVSIWGMHFIGMAAFQLYVPLTYDWILTALSIIPAIIASFIAFFVIHKTKITRLKILIAGITMGLGIVAMHYAGMRAITFAGVIEHDVGYVATASAIAIVVSFVALFLFSFTKGKNSLALRSGIAVLMGLAISSMHYTGMSGSEFCLPPDLVSLIQPTPVQDNTILGATTLFATGIIFIGVQFILINEKKWAEALHYSDPITRLPNRRSFDQLSPKDIEHYGSAIILDIEDFTLINESYGGNIGDDILVGLGETVKDRTSSQTKLFKLDGSRFTFFMKELDPKLLRANLKLLISNFTYKFPESDEKIDITLNCGVTHLNKNELDLQKLHKELEIALRAARRDPINNIMFYDEQKEAEQREDILLTELRLAILRGEIDIFYQPKVSFETLEVHKVEALARWNSAKLGFVSPGEFIPLAERHGLIMQLTEYVVQQSCEQLVLWKEEKHSVNQIAINLSPTHFQIPDSNKRLIEIIRAHSINPSQIEFEITETSMMQSIERAEKSLDELRSIGFSIALDDFGTGLSSLTYLQRLPINTLKIDKSFIDSLLDCEKDAAIVKLIIDFAKTINMETVCEGVETLEQAILLQKMGCQYAQGYYYQKPVPANDITSSFECSNDMTS</sequence>
<dbReference type="InterPro" id="IPR035919">
    <property type="entry name" value="EAL_sf"/>
</dbReference>
<dbReference type="PROSITE" id="PS50883">
    <property type="entry name" value="EAL"/>
    <property type="match status" value="1"/>
</dbReference>
<accession>A0A859FIB5</accession>
<feature type="domain" description="MHYT" evidence="4">
    <location>
        <begin position="12"/>
        <end position="204"/>
    </location>
</feature>
<dbReference type="SMART" id="SM00052">
    <property type="entry name" value="EAL"/>
    <property type="match status" value="1"/>
</dbReference>
<dbReference type="InterPro" id="IPR005330">
    <property type="entry name" value="MHYT_dom"/>
</dbReference>
<dbReference type="Proteomes" id="UP000318138">
    <property type="component" value="Chromosome"/>
</dbReference>
<feature type="transmembrane region" description="Helical" evidence="1">
    <location>
        <begin position="116"/>
        <end position="142"/>
    </location>
</feature>
<dbReference type="PANTHER" id="PTHR33121">
    <property type="entry name" value="CYCLIC DI-GMP PHOSPHODIESTERASE PDEF"/>
    <property type="match status" value="1"/>
</dbReference>
<dbReference type="InterPro" id="IPR029787">
    <property type="entry name" value="Nucleotide_cyclase"/>
</dbReference>
<dbReference type="SUPFAM" id="SSF55073">
    <property type="entry name" value="Nucleotide cyclase"/>
    <property type="match status" value="1"/>
</dbReference>
<feature type="transmembrane region" description="Helical" evidence="1">
    <location>
        <begin position="223"/>
        <end position="244"/>
    </location>
</feature>
<feature type="transmembrane region" description="Helical" evidence="1">
    <location>
        <begin position="12"/>
        <end position="35"/>
    </location>
</feature>
<feature type="domain" description="GGDEF" evidence="3">
    <location>
        <begin position="278"/>
        <end position="410"/>
    </location>
</feature>